<evidence type="ECO:0000313" key="1">
    <source>
        <dbReference type="EMBL" id="MEY6433108.1"/>
    </source>
</evidence>
<reference evidence="1 2" key="1">
    <citation type="submission" date="2024-05" db="EMBL/GenBank/DDBJ databases">
        <title>Genome Sequence and Characterization of the New Strain Purple Sulfur Bacterium of Genus Thioalkalicoccus.</title>
        <authorList>
            <person name="Bryantseva I.A."/>
            <person name="Kyndt J.A."/>
            <person name="Imhoff J.F."/>
        </authorList>
    </citation>
    <scope>NUCLEOTIDE SEQUENCE [LARGE SCALE GENOMIC DNA]</scope>
    <source>
        <strain evidence="1 2">Um2</strain>
    </source>
</reference>
<evidence type="ECO:0000313" key="2">
    <source>
        <dbReference type="Proteomes" id="UP001564408"/>
    </source>
</evidence>
<dbReference type="Proteomes" id="UP001564408">
    <property type="component" value="Unassembled WGS sequence"/>
</dbReference>
<dbReference type="Gene3D" id="3.40.50.1460">
    <property type="match status" value="1"/>
</dbReference>
<proteinExistence type="predicted"/>
<gene>
    <name evidence="1" type="ORF">ABC977_11910</name>
</gene>
<organism evidence="1 2">
    <name type="scientific">Thioalkalicoccus limnaeus</name>
    <dbReference type="NCBI Taxonomy" id="120681"/>
    <lineage>
        <taxon>Bacteria</taxon>
        <taxon>Pseudomonadati</taxon>
        <taxon>Pseudomonadota</taxon>
        <taxon>Gammaproteobacteria</taxon>
        <taxon>Chromatiales</taxon>
        <taxon>Chromatiaceae</taxon>
        <taxon>Thioalkalicoccus</taxon>
    </lineage>
</organism>
<accession>A0ABV4BII6</accession>
<evidence type="ECO:0008006" key="3">
    <source>
        <dbReference type="Google" id="ProtNLM"/>
    </source>
</evidence>
<comment type="caution">
    <text evidence="1">The sequence shown here is derived from an EMBL/GenBank/DDBJ whole genome shotgun (WGS) entry which is preliminary data.</text>
</comment>
<keyword evidence="2" id="KW-1185">Reference proteome</keyword>
<sequence>MLISIAVAEARGAARLPGTLTVARALADWGNAAGFETHLVSDEDEPLTVARLGAAINPVLSDQTRIIDHLLVHFAGHGFIRGFERLLLLSNWAVNGDEAIALSEFRERLCDYPLARLTLVIDACSEFDSARTARVKGSGVINQCAFARRRPVDVDVYDASSEGLPAFMLRGDTSQAPICLFSGALLRALSGAEDTTADAVRTHDLVSFVRQQVPSIAARYQLRVEPGAQGAFQAPNDLYATLPLAGFTPPSLPDPTAAIRQAVADLDTEAQVASSASGDWAQRASSLSKAISRGGIAIETSTAEGGAGRLATRAMDELRAAAGRFGDRRAASKRRRQIAEQLRRPPMRQATPVAAALAGLAHDAEPRLIAADLAIVGGLGQDDAMVLRHGPDLVGARLATGLVVPLYTLPGCTTMLYLNPTESVQGPLAIAWRTPDANADDAAATLDLLIRLADDRLVAAAEAGSALVGREIVATVARQPIAAVVRGYLADAVGDWRQVAALADGFEQVYGGLPFDLMLLSRRIHAGRGFGIAPVLAAGWRLLGEAQVQALPGLVGLGQQCVPSLPFVGLAGAAAEQFIVATEAEVRVDEDRLRPRHQQPVQQ</sequence>
<dbReference type="EMBL" id="JBDKXB010000015">
    <property type="protein sequence ID" value="MEY6433108.1"/>
    <property type="molecule type" value="Genomic_DNA"/>
</dbReference>
<name>A0ABV4BII6_9GAMM</name>
<protein>
    <recommendedName>
        <fullName evidence="3">Caspase family p20 domain-containing protein</fullName>
    </recommendedName>
</protein>